<dbReference type="Pfam" id="PF01653">
    <property type="entry name" value="DNA_ligase_aden"/>
    <property type="match status" value="1"/>
</dbReference>
<dbReference type="Pfam" id="PF00533">
    <property type="entry name" value="BRCT"/>
    <property type="match status" value="1"/>
</dbReference>
<dbReference type="GO" id="GO:0003911">
    <property type="term" value="F:DNA ligase (NAD+) activity"/>
    <property type="evidence" value="ECO:0007669"/>
    <property type="project" value="UniProtKB-EC"/>
</dbReference>
<dbReference type="EC" id="6.5.1.2" evidence="1"/>
<keyword evidence="4" id="KW-0520">NAD</keyword>
<evidence type="ECO:0000256" key="6">
    <source>
        <dbReference type="SAM" id="MobiDB-lite"/>
    </source>
</evidence>
<dbReference type="InterPro" id="IPR001357">
    <property type="entry name" value="BRCT_dom"/>
</dbReference>
<accession>A0A6C0KGL9</accession>
<evidence type="ECO:0000259" key="7">
    <source>
        <dbReference type="PROSITE" id="PS50172"/>
    </source>
</evidence>
<reference evidence="8" key="1">
    <citation type="journal article" date="2020" name="Nature">
        <title>Giant virus diversity and host interactions through global metagenomics.</title>
        <authorList>
            <person name="Schulz F."/>
            <person name="Roux S."/>
            <person name="Paez-Espino D."/>
            <person name="Jungbluth S."/>
            <person name="Walsh D.A."/>
            <person name="Denef V.J."/>
            <person name="McMahon K.D."/>
            <person name="Konstantinidis K.T."/>
            <person name="Eloe-Fadrosh E.A."/>
            <person name="Kyrpides N.C."/>
            <person name="Woyke T."/>
        </authorList>
    </citation>
    <scope>NUCLEOTIDE SEQUENCE</scope>
    <source>
        <strain evidence="8">GVMAG-S-3300012000-57</strain>
    </source>
</reference>
<name>A0A6C0KGL9_9ZZZZ</name>
<evidence type="ECO:0000256" key="1">
    <source>
        <dbReference type="ARBA" id="ARBA00012722"/>
    </source>
</evidence>
<dbReference type="InterPro" id="IPR013840">
    <property type="entry name" value="DNAligase_N"/>
</dbReference>
<dbReference type="PROSITE" id="PS50172">
    <property type="entry name" value="BRCT"/>
    <property type="match status" value="1"/>
</dbReference>
<dbReference type="SMART" id="SM00532">
    <property type="entry name" value="LIGANc"/>
    <property type="match status" value="1"/>
</dbReference>
<dbReference type="AlphaFoldDB" id="A0A6C0KGL9"/>
<keyword evidence="3" id="KW-0235">DNA replication</keyword>
<comment type="catalytic activity">
    <reaction evidence="5">
        <text>NAD(+) + (deoxyribonucleotide)n-3'-hydroxyl + 5'-phospho-(deoxyribonucleotide)m = (deoxyribonucleotide)n+m + AMP + beta-nicotinamide D-nucleotide.</text>
        <dbReference type="EC" id="6.5.1.2"/>
    </reaction>
</comment>
<evidence type="ECO:0000313" key="8">
    <source>
        <dbReference type="EMBL" id="QHU17145.1"/>
    </source>
</evidence>
<dbReference type="InterPro" id="IPR036420">
    <property type="entry name" value="BRCT_dom_sf"/>
</dbReference>
<dbReference type="GO" id="GO:0006281">
    <property type="term" value="P:DNA repair"/>
    <property type="evidence" value="ECO:0007669"/>
    <property type="project" value="InterPro"/>
</dbReference>
<dbReference type="Gene3D" id="3.30.470.30">
    <property type="entry name" value="DNA ligase/mRNA capping enzyme"/>
    <property type="match status" value="1"/>
</dbReference>
<sequence>MSKCDDCVDEIIPKSPELKEFCHQVLTKHDLGPSPKVPSPKAPSPKAPSPKVPSPKSIQAVSPKAPSPKSIQEPSPKASAPKQTRKKKSPTNKTKKQTDLKTTQQPSHKPFTVADMTTENITNTKTHIQQFKTAGISAIESLTQHELAAIIVLASDKYYNTINEVLLTDNEYDIVKEYMQTKFPKDITNQQIGAPIITGKNKVNLPYEMWSMDKIKPDSGALPAWVAKYKGPYVLSCKLDGVSGLYSTEGETPKLYTRGDGKIGQDISHLLKILKLPVTKGIVVRGEFLISKSKFESKYADQFANPRNLVSGIINAKTVDNKAADLDFVTYEVVVPKLKPSEQLKKLTELGFKVVEHKMETALTNELLSDYLVDMRKNHPYEIDGIIVTDDAIHPRISGNPDHAFAFKMMLSDQKAEAKVVDVEWSPSKDGFLKPRVRIEPIRLGGVTITYATGYNAKFIEDNKIGVGALVELIRSGDVIPKILSTTVPAEKPLMPLVPYVWNETHVDILLENAADDRTVQEKNVTAFFSELEVDGLKAGNVRKIMDAGFDTVAKILKMTEADFKTAGFKSMAPKYVENIAAKVGEATLLKIMVASGKLGRGFGERKLAPIMEAHPDILVVEETPAQKIAKVKTVQGIEQKSAQLFVENIPVFLAFLKECGLEHKLTAKVAPKPVKEFDQSNPLYGKEVVMTKVRDQEIISALEAAGGKLADSIKATTLALIVKSKTDESNKTKDALKKGVPIMTPEEFKEKYM</sequence>
<dbReference type="SUPFAM" id="SSF56091">
    <property type="entry name" value="DNA ligase/mRNA capping enzyme, catalytic domain"/>
    <property type="match status" value="1"/>
</dbReference>
<dbReference type="Gene3D" id="2.40.50.140">
    <property type="entry name" value="Nucleic acid-binding proteins"/>
    <property type="match status" value="1"/>
</dbReference>
<evidence type="ECO:0000256" key="3">
    <source>
        <dbReference type="ARBA" id="ARBA00022705"/>
    </source>
</evidence>
<evidence type="ECO:0000256" key="4">
    <source>
        <dbReference type="ARBA" id="ARBA00023027"/>
    </source>
</evidence>
<feature type="region of interest" description="Disordered" evidence="6">
    <location>
        <begin position="29"/>
        <end position="114"/>
    </location>
</feature>
<feature type="domain" description="BRCT" evidence="7">
    <location>
        <begin position="679"/>
        <end position="754"/>
    </location>
</feature>
<dbReference type="SUPFAM" id="SSF52113">
    <property type="entry name" value="BRCT domain"/>
    <property type="match status" value="1"/>
</dbReference>
<dbReference type="InterPro" id="IPR004150">
    <property type="entry name" value="NAD_DNA_ligase_OB"/>
</dbReference>
<dbReference type="GO" id="GO:0006260">
    <property type="term" value="P:DNA replication"/>
    <property type="evidence" value="ECO:0007669"/>
    <property type="project" value="UniProtKB-KW"/>
</dbReference>
<feature type="compositionally biased region" description="Pro residues" evidence="6">
    <location>
        <begin position="35"/>
        <end position="53"/>
    </location>
</feature>
<protein>
    <recommendedName>
        <fullName evidence="1">DNA ligase (NAD(+))</fullName>
        <ecNumber evidence="1">6.5.1.2</ecNumber>
    </recommendedName>
</protein>
<proteinExistence type="predicted"/>
<evidence type="ECO:0000256" key="2">
    <source>
        <dbReference type="ARBA" id="ARBA00022598"/>
    </source>
</evidence>
<dbReference type="SUPFAM" id="SSF50249">
    <property type="entry name" value="Nucleic acid-binding proteins"/>
    <property type="match status" value="1"/>
</dbReference>
<feature type="compositionally biased region" description="Basic residues" evidence="6">
    <location>
        <begin position="83"/>
        <end position="95"/>
    </location>
</feature>
<dbReference type="InterPro" id="IPR013839">
    <property type="entry name" value="DNAligase_adenylation"/>
</dbReference>
<keyword evidence="2" id="KW-0436">Ligase</keyword>
<dbReference type="Gene3D" id="3.40.50.10190">
    <property type="entry name" value="BRCT domain"/>
    <property type="match status" value="1"/>
</dbReference>
<dbReference type="EMBL" id="MN740898">
    <property type="protein sequence ID" value="QHU17145.1"/>
    <property type="molecule type" value="Genomic_DNA"/>
</dbReference>
<dbReference type="InterPro" id="IPR012340">
    <property type="entry name" value="NA-bd_OB-fold"/>
</dbReference>
<evidence type="ECO:0000256" key="5">
    <source>
        <dbReference type="ARBA" id="ARBA00034005"/>
    </source>
</evidence>
<dbReference type="Pfam" id="PF03120">
    <property type="entry name" value="OB_DNA_ligase"/>
    <property type="match status" value="1"/>
</dbReference>
<organism evidence="8">
    <name type="scientific">viral metagenome</name>
    <dbReference type="NCBI Taxonomy" id="1070528"/>
    <lineage>
        <taxon>unclassified sequences</taxon>
        <taxon>metagenomes</taxon>
        <taxon>organismal metagenomes</taxon>
    </lineage>
</organism>